<gene>
    <name evidence="7" type="ORF">H9761_09910</name>
</gene>
<keyword evidence="5" id="KW-0813">Transport</keyword>
<reference evidence="7" key="1">
    <citation type="journal article" date="2021" name="PeerJ">
        <title>Extensive microbial diversity within the chicken gut microbiome revealed by metagenomics and culture.</title>
        <authorList>
            <person name="Gilroy R."/>
            <person name="Ravi A."/>
            <person name="Getino M."/>
            <person name="Pursley I."/>
            <person name="Horton D.L."/>
            <person name="Alikhan N.F."/>
            <person name="Baker D."/>
            <person name="Gharbi K."/>
            <person name="Hall N."/>
            <person name="Watson M."/>
            <person name="Adriaenssens E.M."/>
            <person name="Foster-Nyarko E."/>
            <person name="Jarju S."/>
            <person name="Secka A."/>
            <person name="Antonio M."/>
            <person name="Oren A."/>
            <person name="Chaudhuri R.R."/>
            <person name="La Ragione R."/>
            <person name="Hildebrand F."/>
            <person name="Pallen M.J."/>
        </authorList>
    </citation>
    <scope>NUCLEOTIDE SEQUENCE</scope>
    <source>
        <strain evidence="7">USAMLcec2-132</strain>
    </source>
</reference>
<evidence type="ECO:0000259" key="6">
    <source>
        <dbReference type="PROSITE" id="PS50928"/>
    </source>
</evidence>
<feature type="transmembrane region" description="Helical" evidence="5">
    <location>
        <begin position="90"/>
        <end position="111"/>
    </location>
</feature>
<dbReference type="Pfam" id="PF00528">
    <property type="entry name" value="BPD_transp_1"/>
    <property type="match status" value="1"/>
</dbReference>
<comment type="similarity">
    <text evidence="5">Belongs to the binding-protein-dependent transport system permease family.</text>
</comment>
<dbReference type="EMBL" id="DWWS01000035">
    <property type="protein sequence ID" value="HJC24007.1"/>
    <property type="molecule type" value="Genomic_DNA"/>
</dbReference>
<protein>
    <submittedName>
        <fullName evidence="7">ABC transporter permease subunit</fullName>
    </submittedName>
</protein>
<dbReference type="AlphaFoldDB" id="A0A9D2NEG3"/>
<dbReference type="CDD" id="cd06261">
    <property type="entry name" value="TM_PBP2"/>
    <property type="match status" value="1"/>
</dbReference>
<dbReference type="GO" id="GO:0005886">
    <property type="term" value="C:plasma membrane"/>
    <property type="evidence" value="ECO:0007669"/>
    <property type="project" value="UniProtKB-SubCell"/>
</dbReference>
<evidence type="ECO:0000256" key="1">
    <source>
        <dbReference type="ARBA" id="ARBA00004141"/>
    </source>
</evidence>
<dbReference type="SUPFAM" id="SSF161098">
    <property type="entry name" value="MetI-like"/>
    <property type="match status" value="1"/>
</dbReference>
<dbReference type="GO" id="GO:0055085">
    <property type="term" value="P:transmembrane transport"/>
    <property type="evidence" value="ECO:0007669"/>
    <property type="project" value="InterPro"/>
</dbReference>
<evidence type="ECO:0000256" key="3">
    <source>
        <dbReference type="ARBA" id="ARBA00022989"/>
    </source>
</evidence>
<name>A0A9D2NEG3_9FIRM</name>
<dbReference type="PANTHER" id="PTHR43496">
    <property type="entry name" value="PROTEIN LPLB"/>
    <property type="match status" value="1"/>
</dbReference>
<keyword evidence="3 5" id="KW-1133">Transmembrane helix</keyword>
<keyword evidence="4 5" id="KW-0472">Membrane</keyword>
<evidence type="ECO:0000256" key="4">
    <source>
        <dbReference type="ARBA" id="ARBA00023136"/>
    </source>
</evidence>
<feature type="transmembrane region" description="Helical" evidence="5">
    <location>
        <begin position="27"/>
        <end position="53"/>
    </location>
</feature>
<organism evidence="7 8">
    <name type="scientific">Candidatus Eisenbergiella merdavium</name>
    <dbReference type="NCBI Taxonomy" id="2838551"/>
    <lineage>
        <taxon>Bacteria</taxon>
        <taxon>Bacillati</taxon>
        <taxon>Bacillota</taxon>
        <taxon>Clostridia</taxon>
        <taxon>Lachnospirales</taxon>
        <taxon>Lachnospiraceae</taxon>
        <taxon>Eisenbergiella</taxon>
    </lineage>
</organism>
<keyword evidence="2 5" id="KW-0812">Transmembrane</keyword>
<dbReference type="Proteomes" id="UP000823891">
    <property type="component" value="Unassembled WGS sequence"/>
</dbReference>
<comment type="subcellular location">
    <subcellularLocation>
        <location evidence="5">Cell membrane</location>
        <topology evidence="5">Multi-pass membrane protein</topology>
    </subcellularLocation>
    <subcellularLocation>
        <location evidence="1">Membrane</location>
        <topology evidence="1">Multi-pass membrane protein</topology>
    </subcellularLocation>
</comment>
<dbReference type="InterPro" id="IPR035906">
    <property type="entry name" value="MetI-like_sf"/>
</dbReference>
<evidence type="ECO:0000256" key="5">
    <source>
        <dbReference type="RuleBase" id="RU363032"/>
    </source>
</evidence>
<evidence type="ECO:0000313" key="8">
    <source>
        <dbReference type="Proteomes" id="UP000823891"/>
    </source>
</evidence>
<proteinExistence type="inferred from homology"/>
<dbReference type="PROSITE" id="PS50928">
    <property type="entry name" value="ABC_TM1"/>
    <property type="match status" value="1"/>
</dbReference>
<accession>A0A9D2NEG3</accession>
<evidence type="ECO:0000256" key="2">
    <source>
        <dbReference type="ARBA" id="ARBA00022692"/>
    </source>
</evidence>
<reference evidence="7" key="2">
    <citation type="submission" date="2021-04" db="EMBL/GenBank/DDBJ databases">
        <authorList>
            <person name="Gilroy R."/>
        </authorList>
    </citation>
    <scope>NUCLEOTIDE SEQUENCE</scope>
    <source>
        <strain evidence="7">USAMLcec2-132</strain>
    </source>
</reference>
<comment type="caution">
    <text evidence="7">The sequence shown here is derived from an EMBL/GenBank/DDBJ whole genome shotgun (WGS) entry which is preliminary data.</text>
</comment>
<sequence length="314" mass="35550">MVTLKDGRTIQVQHMSTMRYMLQHKGLYLLLLPGFLYFILFRYVPMGGIVIAFKDYSPFLGIWDSAWVGLKQFKSFFDTPDFGRLLRNTLGISLLQLVLYFPAPIILSLFLNEVRHSTYKRTIQTLVYIPHFVSWVIVASLTYQLFNVSDGIINILIRSITGSSVDILSKGSYFWGLIVGQDIWRETGYGTIIFLAALAGVDQEMYEAARVDGAGRWRLMWHITLPAIRGTVIMMLILRVGGLLNTGYEQIFLMRNDLNMEFADVFDTYIYTRGIVNGQYSFSTAAGLFKSIVGMILVLGSDKVAKLCGESGVY</sequence>
<feature type="domain" description="ABC transmembrane type-1" evidence="6">
    <location>
        <begin position="86"/>
        <end position="301"/>
    </location>
</feature>
<dbReference type="PANTHER" id="PTHR43496:SF1">
    <property type="entry name" value="POLYGALACTURONAN_RHAMNOGALACTURONAN TRANSPORT SYSTEM PERMEASE PROTEIN YTEP"/>
    <property type="match status" value="1"/>
</dbReference>
<dbReference type="Gene3D" id="1.10.3720.10">
    <property type="entry name" value="MetI-like"/>
    <property type="match status" value="1"/>
</dbReference>
<feature type="transmembrane region" description="Helical" evidence="5">
    <location>
        <begin position="123"/>
        <end position="146"/>
    </location>
</feature>
<dbReference type="InterPro" id="IPR000515">
    <property type="entry name" value="MetI-like"/>
</dbReference>
<evidence type="ECO:0000313" key="7">
    <source>
        <dbReference type="EMBL" id="HJC24007.1"/>
    </source>
</evidence>